<comment type="caution">
    <text evidence="1">The sequence shown here is derived from an EMBL/GenBank/DDBJ whole genome shotgun (WGS) entry which is preliminary data.</text>
</comment>
<gene>
    <name evidence="1" type="ORF">R0G89_00825</name>
</gene>
<evidence type="ECO:0000313" key="1">
    <source>
        <dbReference type="EMBL" id="MDV2620280.1"/>
    </source>
</evidence>
<dbReference type="RefSeq" id="WP_008840855.1">
    <property type="nucleotide sequence ID" value="NZ_CP021484.1"/>
</dbReference>
<name>A0AAW8YEB5_PEDAC</name>
<accession>A0AAW8YEB5</accession>
<protein>
    <submittedName>
        <fullName evidence="1">Uncharacterized protein</fullName>
    </submittedName>
</protein>
<dbReference type="EMBL" id="JAWJAV010000001">
    <property type="protein sequence ID" value="MDV2620280.1"/>
    <property type="molecule type" value="Genomic_DNA"/>
</dbReference>
<reference evidence="1" key="1">
    <citation type="journal article" date="2023" name="PeerJ">
        <title>Selection and evaluation of lactic acid bacteria from chicken feces in Thailand as potential probiotics.</title>
        <authorList>
            <person name="Khurajog B."/>
            <person name="Disastra Y."/>
            <person name="Lawwyne L.D."/>
            <person name="Sirichokchatchawan W."/>
            <person name="Niyomtham W."/>
            <person name="Yindee J."/>
            <person name="Hampson D.J."/>
            <person name="Prapasarakul N."/>
        </authorList>
    </citation>
    <scope>NUCLEOTIDE SEQUENCE</scope>
    <source>
        <strain evidence="1">BF9</strain>
    </source>
</reference>
<reference evidence="1" key="2">
    <citation type="submission" date="2023-10" db="EMBL/GenBank/DDBJ databases">
        <authorList>
            <person name="Khurajog B."/>
        </authorList>
    </citation>
    <scope>NUCLEOTIDE SEQUENCE</scope>
    <source>
        <strain evidence="1">BF9</strain>
    </source>
</reference>
<organism evidence="1 2">
    <name type="scientific">Pediococcus acidilactici</name>
    <dbReference type="NCBI Taxonomy" id="1254"/>
    <lineage>
        <taxon>Bacteria</taxon>
        <taxon>Bacillati</taxon>
        <taxon>Bacillota</taxon>
        <taxon>Bacilli</taxon>
        <taxon>Lactobacillales</taxon>
        <taxon>Lactobacillaceae</taxon>
        <taxon>Pediococcus</taxon>
        <taxon>Pediococcus acidilactici group</taxon>
    </lineage>
</organism>
<dbReference type="GeneID" id="57365776"/>
<sequence length="45" mass="5429">MTEQNKPLIEIKTYFDDLKEIKELLPQIATLQQKYEVRLNINLRP</sequence>
<proteinExistence type="predicted"/>
<dbReference type="Proteomes" id="UP001280897">
    <property type="component" value="Unassembled WGS sequence"/>
</dbReference>
<evidence type="ECO:0000313" key="2">
    <source>
        <dbReference type="Proteomes" id="UP001280897"/>
    </source>
</evidence>
<dbReference type="AlphaFoldDB" id="A0AAW8YEB5"/>